<dbReference type="GeneID" id="89939271"/>
<name>A0AAN6TDB9_9PEZI</name>
<dbReference type="Proteomes" id="UP001302812">
    <property type="component" value="Unassembled WGS sequence"/>
</dbReference>
<protein>
    <submittedName>
        <fullName evidence="1">Uncharacterized protein</fullName>
    </submittedName>
</protein>
<reference evidence="1" key="1">
    <citation type="journal article" date="2023" name="Mol. Phylogenet. Evol.">
        <title>Genome-scale phylogeny and comparative genomics of the fungal order Sordariales.</title>
        <authorList>
            <person name="Hensen N."/>
            <person name="Bonometti L."/>
            <person name="Westerberg I."/>
            <person name="Brannstrom I.O."/>
            <person name="Guillou S."/>
            <person name="Cros-Aarteil S."/>
            <person name="Calhoun S."/>
            <person name="Haridas S."/>
            <person name="Kuo A."/>
            <person name="Mondo S."/>
            <person name="Pangilinan J."/>
            <person name="Riley R."/>
            <person name="LaButti K."/>
            <person name="Andreopoulos B."/>
            <person name="Lipzen A."/>
            <person name="Chen C."/>
            <person name="Yan M."/>
            <person name="Daum C."/>
            <person name="Ng V."/>
            <person name="Clum A."/>
            <person name="Steindorff A."/>
            <person name="Ohm R.A."/>
            <person name="Martin F."/>
            <person name="Silar P."/>
            <person name="Natvig D.O."/>
            <person name="Lalanne C."/>
            <person name="Gautier V."/>
            <person name="Ament-Velasquez S.L."/>
            <person name="Kruys A."/>
            <person name="Hutchinson M.I."/>
            <person name="Powell A.J."/>
            <person name="Barry K."/>
            <person name="Miller A.N."/>
            <person name="Grigoriev I.V."/>
            <person name="Debuchy R."/>
            <person name="Gladieux P."/>
            <person name="Hiltunen Thoren M."/>
            <person name="Johannesson H."/>
        </authorList>
    </citation>
    <scope>NUCLEOTIDE SEQUENCE</scope>
    <source>
        <strain evidence="1">CBS 508.74</strain>
    </source>
</reference>
<organism evidence="1 2">
    <name type="scientific">Canariomyces notabilis</name>
    <dbReference type="NCBI Taxonomy" id="2074819"/>
    <lineage>
        <taxon>Eukaryota</taxon>
        <taxon>Fungi</taxon>
        <taxon>Dikarya</taxon>
        <taxon>Ascomycota</taxon>
        <taxon>Pezizomycotina</taxon>
        <taxon>Sordariomycetes</taxon>
        <taxon>Sordariomycetidae</taxon>
        <taxon>Sordariales</taxon>
        <taxon>Chaetomiaceae</taxon>
        <taxon>Canariomyces</taxon>
    </lineage>
</organism>
<reference evidence="1" key="2">
    <citation type="submission" date="2023-05" db="EMBL/GenBank/DDBJ databases">
        <authorList>
            <consortium name="Lawrence Berkeley National Laboratory"/>
            <person name="Steindorff A."/>
            <person name="Hensen N."/>
            <person name="Bonometti L."/>
            <person name="Westerberg I."/>
            <person name="Brannstrom I.O."/>
            <person name="Guillou S."/>
            <person name="Cros-Aarteil S."/>
            <person name="Calhoun S."/>
            <person name="Haridas S."/>
            <person name="Kuo A."/>
            <person name="Mondo S."/>
            <person name="Pangilinan J."/>
            <person name="Riley R."/>
            <person name="Labutti K."/>
            <person name="Andreopoulos B."/>
            <person name="Lipzen A."/>
            <person name="Chen C."/>
            <person name="Yanf M."/>
            <person name="Daum C."/>
            <person name="Ng V."/>
            <person name="Clum A."/>
            <person name="Ohm R."/>
            <person name="Martin F."/>
            <person name="Silar P."/>
            <person name="Natvig D."/>
            <person name="Lalanne C."/>
            <person name="Gautier V."/>
            <person name="Ament-Velasquez S.L."/>
            <person name="Kruys A."/>
            <person name="Hutchinson M.I."/>
            <person name="Powell A.J."/>
            <person name="Barry K."/>
            <person name="Miller A.N."/>
            <person name="Grigoriev I.V."/>
            <person name="Debuchy R."/>
            <person name="Gladieux P."/>
            <person name="Thoren M.H."/>
            <person name="Johannesson H."/>
        </authorList>
    </citation>
    <scope>NUCLEOTIDE SEQUENCE</scope>
    <source>
        <strain evidence="1">CBS 508.74</strain>
    </source>
</reference>
<dbReference type="EMBL" id="MU853342">
    <property type="protein sequence ID" value="KAK4112322.1"/>
    <property type="molecule type" value="Genomic_DNA"/>
</dbReference>
<gene>
    <name evidence="1" type="ORF">N656DRAFT_779179</name>
</gene>
<evidence type="ECO:0000313" key="2">
    <source>
        <dbReference type="Proteomes" id="UP001302812"/>
    </source>
</evidence>
<sequence>MTTGWNLTRIPMTKVYIHVALLALIYSVSLAPEHPAFIHSTALKSASRPLEIRKAMPPPCQLKLQIQRCQYNVNGQ</sequence>
<evidence type="ECO:0000313" key="1">
    <source>
        <dbReference type="EMBL" id="KAK4112322.1"/>
    </source>
</evidence>
<proteinExistence type="predicted"/>
<accession>A0AAN6TDB9</accession>
<comment type="caution">
    <text evidence="1">The sequence shown here is derived from an EMBL/GenBank/DDBJ whole genome shotgun (WGS) entry which is preliminary data.</text>
</comment>
<dbReference type="AlphaFoldDB" id="A0AAN6TDB9"/>
<keyword evidence="2" id="KW-1185">Reference proteome</keyword>
<dbReference type="RefSeq" id="XP_064669892.1">
    <property type="nucleotide sequence ID" value="XM_064815146.1"/>
</dbReference>